<proteinExistence type="predicted"/>
<dbReference type="Proteomes" id="UP000441754">
    <property type="component" value="Unassembled WGS sequence"/>
</dbReference>
<reference evidence="1 2" key="1">
    <citation type="journal article" date="2018" name="Antonie Van Leeuwenhoek">
        <title>Larkinella terrae sp. nov., isolated from soil on Jeju Island, South Korea.</title>
        <authorList>
            <person name="Ten L.N."/>
            <person name="Jeon J."/>
            <person name="Park S.J."/>
            <person name="Park S."/>
            <person name="Lee S.Y."/>
            <person name="Kim M.K."/>
            <person name="Jung H.Y."/>
        </authorList>
    </citation>
    <scope>NUCLEOTIDE SEQUENCE [LARGE SCALE GENOMIC DNA]</scope>
    <source>
        <strain evidence="1 2">KCTC 52001</strain>
    </source>
</reference>
<sequence length="90" mass="9731">MKRISCGYIFIPYSTFISSSRALSPWGNTPTTLPKQILTPASSACVNVIFLLRMRSGSGPAPFSSSGIDGWHRPQLAWTQPGTLKLCESG</sequence>
<protein>
    <submittedName>
        <fullName evidence="1">Uncharacterized protein</fullName>
    </submittedName>
</protein>
<evidence type="ECO:0000313" key="2">
    <source>
        <dbReference type="Proteomes" id="UP000441754"/>
    </source>
</evidence>
<dbReference type="EMBL" id="WJXZ01000014">
    <property type="protein sequence ID" value="MRS64514.1"/>
    <property type="molecule type" value="Genomic_DNA"/>
</dbReference>
<name>A0A7K0ERS9_9BACT</name>
<dbReference type="AlphaFoldDB" id="A0A7K0ERS9"/>
<organism evidence="1 2">
    <name type="scientific">Larkinella terrae</name>
    <dbReference type="NCBI Taxonomy" id="2025311"/>
    <lineage>
        <taxon>Bacteria</taxon>
        <taxon>Pseudomonadati</taxon>
        <taxon>Bacteroidota</taxon>
        <taxon>Cytophagia</taxon>
        <taxon>Cytophagales</taxon>
        <taxon>Spirosomataceae</taxon>
        <taxon>Larkinella</taxon>
    </lineage>
</organism>
<gene>
    <name evidence="1" type="ORF">GJJ30_24660</name>
</gene>
<keyword evidence="2" id="KW-1185">Reference proteome</keyword>
<evidence type="ECO:0000313" key="1">
    <source>
        <dbReference type="EMBL" id="MRS64514.1"/>
    </source>
</evidence>
<accession>A0A7K0ERS9</accession>
<comment type="caution">
    <text evidence="1">The sequence shown here is derived from an EMBL/GenBank/DDBJ whole genome shotgun (WGS) entry which is preliminary data.</text>
</comment>